<evidence type="ECO:0000313" key="3">
    <source>
        <dbReference type="Proteomes" id="UP000301309"/>
    </source>
</evidence>
<name>A0A4D4LB80_STRVO</name>
<feature type="compositionally biased region" description="Gly residues" evidence="1">
    <location>
        <begin position="72"/>
        <end position="84"/>
    </location>
</feature>
<proteinExistence type="predicted"/>
<comment type="caution">
    <text evidence="2">The sequence shown here is derived from an EMBL/GenBank/DDBJ whole genome shotgun (WGS) entry which is preliminary data.</text>
</comment>
<feature type="region of interest" description="Disordered" evidence="1">
    <location>
        <begin position="1"/>
        <end position="38"/>
    </location>
</feature>
<sequence>MAGGVRQMNGQGGLADASDTGDRDGGRPVGGGREPVVQLPYEVLAAGEVRHRRGQLRGAHDRGVGHGASRAVGGGGPGERGAGSCGDVRPELADDIGAAAALQPQFEPGPAEGGVRTLAEGQARLFAVPAPVRYGTGGTFLPPQALVAGHGAPRTCFLAVRPVCRACGSYVSKECDVSGASVEHPRRRPRS</sequence>
<evidence type="ECO:0000313" key="2">
    <source>
        <dbReference type="EMBL" id="GDY55827.1"/>
    </source>
</evidence>
<evidence type="ECO:0000256" key="1">
    <source>
        <dbReference type="SAM" id="MobiDB-lite"/>
    </source>
</evidence>
<dbReference type="AlphaFoldDB" id="A0A4D4LB80"/>
<reference evidence="2 3" key="1">
    <citation type="journal article" date="2020" name="Int. J. Syst. Evol. Microbiol.">
        <title>Reclassification of Streptomyces castelarensis and Streptomyces sporoclivatus as later heterotypic synonyms of Streptomyces antimycoticus.</title>
        <authorList>
            <person name="Komaki H."/>
            <person name="Tamura T."/>
        </authorList>
    </citation>
    <scope>NUCLEOTIDE SEQUENCE [LARGE SCALE GENOMIC DNA]</scope>
    <source>
        <strain evidence="2 3">NBRC 13459</strain>
    </source>
</reference>
<dbReference type="Proteomes" id="UP000301309">
    <property type="component" value="Unassembled WGS sequence"/>
</dbReference>
<accession>A0A4D4LB80</accession>
<dbReference type="EMBL" id="BJHW01000001">
    <property type="protein sequence ID" value="GDY55827.1"/>
    <property type="molecule type" value="Genomic_DNA"/>
</dbReference>
<gene>
    <name evidence="2" type="ORF">SVIO_064500</name>
</gene>
<protein>
    <submittedName>
        <fullName evidence="2">Uncharacterized protein</fullName>
    </submittedName>
</protein>
<feature type="region of interest" description="Disordered" evidence="1">
    <location>
        <begin position="54"/>
        <end position="84"/>
    </location>
</feature>
<keyword evidence="3" id="KW-1185">Reference proteome</keyword>
<organism evidence="2 3">
    <name type="scientific">Streptomyces violaceusniger</name>
    <dbReference type="NCBI Taxonomy" id="68280"/>
    <lineage>
        <taxon>Bacteria</taxon>
        <taxon>Bacillati</taxon>
        <taxon>Actinomycetota</taxon>
        <taxon>Actinomycetes</taxon>
        <taxon>Kitasatosporales</taxon>
        <taxon>Streptomycetaceae</taxon>
        <taxon>Streptomyces</taxon>
        <taxon>Streptomyces violaceusniger group</taxon>
    </lineage>
</organism>